<proteinExistence type="predicted"/>
<protein>
    <submittedName>
        <fullName evidence="2">Uncharacterized protein</fullName>
    </submittedName>
</protein>
<evidence type="ECO:0000256" key="1">
    <source>
        <dbReference type="SAM" id="Phobius"/>
    </source>
</evidence>
<name>A0AAP2UDN4_9FIRM</name>
<accession>A0AAP2UDN4</accession>
<dbReference type="Proteomes" id="UP001204814">
    <property type="component" value="Unassembled WGS sequence"/>
</dbReference>
<evidence type="ECO:0000313" key="2">
    <source>
        <dbReference type="EMBL" id="MCQ5061166.1"/>
    </source>
</evidence>
<comment type="caution">
    <text evidence="2">The sequence shown here is derived from an EMBL/GenBank/DDBJ whole genome shotgun (WGS) entry which is preliminary data.</text>
</comment>
<dbReference type="RefSeq" id="WP_158548253.1">
    <property type="nucleotide sequence ID" value="NZ_JAJDKX010000002.1"/>
</dbReference>
<keyword evidence="1" id="KW-1133">Transmembrane helix</keyword>
<dbReference type="AlphaFoldDB" id="A0AAP2UDN4"/>
<keyword evidence="1" id="KW-0472">Membrane</keyword>
<keyword evidence="1" id="KW-0812">Transmembrane</keyword>
<sequence>MKKALIIVFIMCLLGMIFLSGSIGIFYEPIDVSLSVVAAVILIMLIIIYLKHKKGK</sequence>
<organism evidence="2 3">
    <name type="scientific">Faecalibacillus intestinalis</name>
    <dbReference type="NCBI Taxonomy" id="1982626"/>
    <lineage>
        <taxon>Bacteria</taxon>
        <taxon>Bacillati</taxon>
        <taxon>Bacillota</taxon>
        <taxon>Erysipelotrichia</taxon>
        <taxon>Erysipelotrichales</taxon>
        <taxon>Coprobacillaceae</taxon>
        <taxon>Faecalibacillus</taxon>
    </lineage>
</organism>
<gene>
    <name evidence="2" type="ORF">NE542_04860</name>
</gene>
<reference evidence="2" key="1">
    <citation type="submission" date="2022-06" db="EMBL/GenBank/DDBJ databases">
        <title>Isolation of gut microbiota from human fecal samples.</title>
        <authorList>
            <person name="Pamer E.G."/>
            <person name="Barat B."/>
            <person name="Waligurski E."/>
            <person name="Medina S."/>
            <person name="Paddock L."/>
            <person name="Mostad J."/>
        </authorList>
    </citation>
    <scope>NUCLEOTIDE SEQUENCE</scope>
    <source>
        <strain evidence="2">DFI.6.24</strain>
    </source>
</reference>
<evidence type="ECO:0000313" key="3">
    <source>
        <dbReference type="Proteomes" id="UP001204814"/>
    </source>
</evidence>
<dbReference type="EMBL" id="JANGBO010000002">
    <property type="protein sequence ID" value="MCQ5061166.1"/>
    <property type="molecule type" value="Genomic_DNA"/>
</dbReference>
<feature type="transmembrane region" description="Helical" evidence="1">
    <location>
        <begin position="5"/>
        <end position="26"/>
    </location>
</feature>
<feature type="transmembrane region" description="Helical" evidence="1">
    <location>
        <begin position="32"/>
        <end position="50"/>
    </location>
</feature>